<dbReference type="STRING" id="225345.CLCHR_32780"/>
<feature type="transmembrane region" description="Helical" evidence="1">
    <location>
        <begin position="49"/>
        <end position="70"/>
    </location>
</feature>
<feature type="transmembrane region" description="Helical" evidence="1">
    <location>
        <begin position="202"/>
        <end position="226"/>
    </location>
</feature>
<evidence type="ECO:0000313" key="2">
    <source>
        <dbReference type="EMBL" id="OPJ59820.1"/>
    </source>
</evidence>
<dbReference type="PANTHER" id="PTHR37305">
    <property type="entry name" value="INTEGRAL MEMBRANE PROTEIN-RELATED"/>
    <property type="match status" value="1"/>
</dbReference>
<feature type="transmembrane region" description="Helical" evidence="1">
    <location>
        <begin position="162"/>
        <end position="182"/>
    </location>
</feature>
<evidence type="ECO:0000313" key="3">
    <source>
        <dbReference type="Proteomes" id="UP000191056"/>
    </source>
</evidence>
<feature type="transmembrane region" description="Helical" evidence="1">
    <location>
        <begin position="20"/>
        <end position="37"/>
    </location>
</feature>
<accession>A0A1V4IIZ4</accession>
<feature type="transmembrane region" description="Helical" evidence="1">
    <location>
        <begin position="138"/>
        <end position="155"/>
    </location>
</feature>
<dbReference type="AlphaFoldDB" id="A0A1V4IIZ4"/>
<dbReference type="PANTHER" id="PTHR37305:SF1">
    <property type="entry name" value="MEMBRANE PROTEIN"/>
    <property type="match status" value="1"/>
</dbReference>
<sequence>MKQIWSMTKIEFYKIRLGHIPIYILAFYSFLLLIHMQDKTWGEFLKNTFFMYSTVIGLMGFGILSSWVFGREYQDQTFKDLLSLPISRTSLVCAKFFALGLCFLGITVLAIGATFAIGSCLDLKNFDVLLTGTLLKRLGIATLYNSGLSFLFPLIASMTRGILAPVSTSFGAVIVAAIFGSQPLGRYIPWTISGIYLNNPDLINWISKLTIFVILFIGVYGTILWWNYVDQK</sequence>
<name>A0A1V4IIZ4_9CLOT</name>
<feature type="transmembrane region" description="Helical" evidence="1">
    <location>
        <begin position="91"/>
        <end position="118"/>
    </location>
</feature>
<evidence type="ECO:0000256" key="1">
    <source>
        <dbReference type="SAM" id="Phobius"/>
    </source>
</evidence>
<dbReference type="Pfam" id="PF12730">
    <property type="entry name" value="ABC2_membrane_4"/>
    <property type="match status" value="1"/>
</dbReference>
<comment type="caution">
    <text evidence="2">The sequence shown here is derived from an EMBL/GenBank/DDBJ whole genome shotgun (WGS) entry which is preliminary data.</text>
</comment>
<reference evidence="2 3" key="1">
    <citation type="submission" date="2017-03" db="EMBL/GenBank/DDBJ databases">
        <title>Genome sequence of Clostridium chromiireducens DSM 23318.</title>
        <authorList>
            <person name="Poehlein A."/>
            <person name="Daniel R."/>
        </authorList>
    </citation>
    <scope>NUCLEOTIDE SEQUENCE [LARGE SCALE GENOMIC DNA]</scope>
    <source>
        <strain evidence="2 3">DSM 23318</strain>
    </source>
</reference>
<keyword evidence="1" id="KW-0812">Transmembrane</keyword>
<keyword evidence="1" id="KW-0472">Membrane</keyword>
<dbReference type="RefSeq" id="WP_079440874.1">
    <property type="nucleotide sequence ID" value="NZ_MZGT01000046.1"/>
</dbReference>
<keyword evidence="3" id="KW-1185">Reference proteome</keyword>
<dbReference type="Proteomes" id="UP000191056">
    <property type="component" value="Unassembled WGS sequence"/>
</dbReference>
<keyword evidence="1" id="KW-1133">Transmembrane helix</keyword>
<protein>
    <submittedName>
        <fullName evidence="2">ABC-2 family transporter protein</fullName>
    </submittedName>
</protein>
<gene>
    <name evidence="2" type="ORF">CLCHR_32780</name>
</gene>
<dbReference type="EMBL" id="MZGT01000046">
    <property type="protein sequence ID" value="OPJ59820.1"/>
    <property type="molecule type" value="Genomic_DNA"/>
</dbReference>
<dbReference type="OrthoDB" id="4336274at2"/>
<organism evidence="2 3">
    <name type="scientific">Clostridium chromiireducens</name>
    <dbReference type="NCBI Taxonomy" id="225345"/>
    <lineage>
        <taxon>Bacteria</taxon>
        <taxon>Bacillati</taxon>
        <taxon>Bacillota</taxon>
        <taxon>Clostridia</taxon>
        <taxon>Eubacteriales</taxon>
        <taxon>Clostridiaceae</taxon>
        <taxon>Clostridium</taxon>
    </lineage>
</organism>
<proteinExistence type="predicted"/>